<evidence type="ECO:0000256" key="1">
    <source>
        <dbReference type="ARBA" id="ARBA00001911"/>
    </source>
</evidence>
<organism evidence="7 8">
    <name type="scientific">Hallerella porci</name>
    <dbReference type="NCBI Taxonomy" id="1945871"/>
    <lineage>
        <taxon>Bacteria</taxon>
        <taxon>Pseudomonadati</taxon>
        <taxon>Fibrobacterota</taxon>
        <taxon>Fibrobacteria</taxon>
        <taxon>Fibrobacterales</taxon>
        <taxon>Fibrobacteraceae</taxon>
        <taxon>Hallerella</taxon>
    </lineage>
</organism>
<dbReference type="Pfam" id="PF01370">
    <property type="entry name" value="Epimerase"/>
    <property type="match status" value="1"/>
</dbReference>
<dbReference type="InterPro" id="IPR001509">
    <property type="entry name" value="Epimerase_deHydtase"/>
</dbReference>
<dbReference type="InterPro" id="IPR036291">
    <property type="entry name" value="NAD(P)-bd_dom_sf"/>
</dbReference>
<dbReference type="PANTHER" id="PTHR43078">
    <property type="entry name" value="UDP-GLUCURONIC ACID DECARBOXYLASE-RELATED"/>
    <property type="match status" value="1"/>
</dbReference>
<keyword evidence="5" id="KW-0472">Membrane</keyword>
<keyword evidence="8" id="KW-1185">Reference proteome</keyword>
<sequence>MESLHDLYVQEDVEQIALSNEIPWDFYSNKTVLITGSTGLIGSILVFALACRNRMFNQNIKIKALVRNLEKAKALFSEILNSKNFEIVVADINSNLDKVGPIDFIIHTASMTSSKDFVERPIETIATAIYGTQNVLNLARSQNVQGMLYLSSLEVYGVPENKVLISEKDSGYIDCLQVRSSYSEGKRMVECLCASYASEYNVPVKVARLSQTFGAGVDYSDNRVFAQFARSVIEGHDIVLKTKGETLRNYCYTADAVCALLIILAKGNVGEAYNVANDSTAISIADMAKFVCENFSENKSNVVFDIAEDAMKLGYNPVVKICLDTNKLESLGYKPKYSLMQMFDRLIKSMKLKKK</sequence>
<keyword evidence="3" id="KW-0520">NAD</keyword>
<dbReference type="RefSeq" id="WP_106198443.1">
    <property type="nucleotide sequence ID" value="NZ_JAXEIU010000039.1"/>
</dbReference>
<evidence type="ECO:0000256" key="2">
    <source>
        <dbReference type="ARBA" id="ARBA00022793"/>
    </source>
</evidence>
<evidence type="ECO:0000256" key="5">
    <source>
        <dbReference type="SAM" id="Phobius"/>
    </source>
</evidence>
<evidence type="ECO:0000313" key="8">
    <source>
        <dbReference type="Proteomes" id="UP000245523"/>
    </source>
</evidence>
<keyword evidence="5" id="KW-1133">Transmembrane helix</keyword>
<accession>A0ABX5LI76</accession>
<proteinExistence type="predicted"/>
<comment type="caution">
    <text evidence="7">The sequence shown here is derived from an EMBL/GenBank/DDBJ whole genome shotgun (WGS) entry which is preliminary data.</text>
</comment>
<feature type="transmembrane region" description="Helical" evidence="5">
    <location>
        <begin position="32"/>
        <end position="51"/>
    </location>
</feature>
<dbReference type="SUPFAM" id="SSF51735">
    <property type="entry name" value="NAD(P)-binding Rossmann-fold domains"/>
    <property type="match status" value="1"/>
</dbReference>
<evidence type="ECO:0000313" key="7">
    <source>
        <dbReference type="EMBL" id="PWK93158.1"/>
    </source>
</evidence>
<feature type="domain" description="NAD-dependent epimerase/dehydratase" evidence="6">
    <location>
        <begin position="32"/>
        <end position="276"/>
    </location>
</feature>
<keyword evidence="4" id="KW-0456">Lyase</keyword>
<reference evidence="7 8" key="1">
    <citation type="submission" date="2018-05" db="EMBL/GenBank/DDBJ databases">
        <title>Animal gut microbial communities from fecal samples from Wisconsin, USA.</title>
        <authorList>
            <person name="Neumann A."/>
        </authorList>
    </citation>
    <scope>NUCLEOTIDE SEQUENCE [LARGE SCALE GENOMIC DNA]</scope>
    <source>
        <strain evidence="7 8">UWS4</strain>
    </source>
</reference>
<dbReference type="EMBL" id="QGHD01000031">
    <property type="protein sequence ID" value="PWK93158.1"/>
    <property type="molecule type" value="Genomic_DNA"/>
</dbReference>
<keyword evidence="2" id="KW-0210">Decarboxylase</keyword>
<evidence type="ECO:0000256" key="4">
    <source>
        <dbReference type="ARBA" id="ARBA00023239"/>
    </source>
</evidence>
<name>A0ABX5LI76_9BACT</name>
<keyword evidence="5" id="KW-0812">Transmembrane</keyword>
<evidence type="ECO:0000259" key="6">
    <source>
        <dbReference type="Pfam" id="PF01370"/>
    </source>
</evidence>
<dbReference type="Proteomes" id="UP000245523">
    <property type="component" value="Unassembled WGS sequence"/>
</dbReference>
<comment type="cofactor">
    <cofactor evidence="1">
        <name>NAD(+)</name>
        <dbReference type="ChEBI" id="CHEBI:57540"/>
    </cofactor>
</comment>
<evidence type="ECO:0000256" key="3">
    <source>
        <dbReference type="ARBA" id="ARBA00023027"/>
    </source>
</evidence>
<protein>
    <submittedName>
        <fullName evidence="7">Nucleoside-diphosphate-sugar epimerase</fullName>
    </submittedName>
</protein>
<dbReference type="PANTHER" id="PTHR43078:SF6">
    <property type="entry name" value="UDP-GLUCURONIC ACID DECARBOXYLASE 1"/>
    <property type="match status" value="1"/>
</dbReference>
<gene>
    <name evidence="7" type="ORF">B0H50_13128</name>
</gene>
<dbReference type="Gene3D" id="3.40.50.720">
    <property type="entry name" value="NAD(P)-binding Rossmann-like Domain"/>
    <property type="match status" value="1"/>
</dbReference>
<dbReference type="InterPro" id="IPR044516">
    <property type="entry name" value="UXS-like"/>
</dbReference>